<reference evidence="4" key="1">
    <citation type="submission" date="2022-07" db="EMBL/GenBank/DDBJ databases">
        <title>Fungi with potential for degradation of polypropylene.</title>
        <authorList>
            <person name="Gostincar C."/>
        </authorList>
    </citation>
    <scope>NUCLEOTIDE SEQUENCE</scope>
    <source>
        <strain evidence="4">EXF-13308</strain>
    </source>
</reference>
<sequence>MATTATETIPEPFLSAEQVFDVVGPAYEAAFEGLPEQAASIKWILSELDAAGTKRARTVDIGCGTGKPVCWALAEAGHDALGIDISAEMVKAARERVPAARFEQADVRDFSPPPASFDVATVYFSMIASVTQEEIRGFMAKIHGFLKPGGLFVFATVPIDADGIQIKWMGHPVQVSSLSPEAGVQAVRDAGFEVVYDAVTKFTPRAAEAGICKPEDVWEEPHLFVYAKKPVSA</sequence>
<accession>A0AA38S6M6</accession>
<dbReference type="Pfam" id="PF13649">
    <property type="entry name" value="Methyltransf_25"/>
    <property type="match status" value="1"/>
</dbReference>
<protein>
    <submittedName>
        <fullName evidence="4">Demethylmenaquinone methyltransferase</fullName>
    </submittedName>
</protein>
<proteinExistence type="predicted"/>
<dbReference type="PANTHER" id="PTHR43861">
    <property type="entry name" value="TRANS-ACONITATE 2-METHYLTRANSFERASE-RELATED"/>
    <property type="match status" value="1"/>
</dbReference>
<dbReference type="GO" id="GO:0032259">
    <property type="term" value="P:methylation"/>
    <property type="evidence" value="ECO:0007669"/>
    <property type="project" value="UniProtKB-KW"/>
</dbReference>
<keyword evidence="2" id="KW-0808">Transferase</keyword>
<dbReference type="CDD" id="cd02440">
    <property type="entry name" value="AdoMet_MTases"/>
    <property type="match status" value="1"/>
</dbReference>
<dbReference type="EMBL" id="JANBVO010000008">
    <property type="protein sequence ID" value="KAJ9150320.1"/>
    <property type="molecule type" value="Genomic_DNA"/>
</dbReference>
<keyword evidence="5" id="KW-1185">Reference proteome</keyword>
<dbReference type="InterPro" id="IPR029063">
    <property type="entry name" value="SAM-dependent_MTases_sf"/>
</dbReference>
<gene>
    <name evidence="4" type="ORF">NKR23_g3724</name>
</gene>
<dbReference type="InterPro" id="IPR041698">
    <property type="entry name" value="Methyltransf_25"/>
</dbReference>
<dbReference type="Gene3D" id="3.40.50.150">
    <property type="entry name" value="Vaccinia Virus protein VP39"/>
    <property type="match status" value="1"/>
</dbReference>
<evidence type="ECO:0000256" key="2">
    <source>
        <dbReference type="ARBA" id="ARBA00022679"/>
    </source>
</evidence>
<comment type="caution">
    <text evidence="4">The sequence shown here is derived from an EMBL/GenBank/DDBJ whole genome shotgun (WGS) entry which is preliminary data.</text>
</comment>
<dbReference type="Proteomes" id="UP001174694">
    <property type="component" value="Unassembled WGS sequence"/>
</dbReference>
<keyword evidence="1 4" id="KW-0489">Methyltransferase</keyword>
<name>A0AA38S6M6_9PEZI</name>
<evidence type="ECO:0000313" key="4">
    <source>
        <dbReference type="EMBL" id="KAJ9150320.1"/>
    </source>
</evidence>
<feature type="domain" description="Methyltransferase" evidence="3">
    <location>
        <begin position="59"/>
        <end position="150"/>
    </location>
</feature>
<dbReference type="SUPFAM" id="SSF53335">
    <property type="entry name" value="S-adenosyl-L-methionine-dependent methyltransferases"/>
    <property type="match status" value="1"/>
</dbReference>
<evidence type="ECO:0000259" key="3">
    <source>
        <dbReference type="Pfam" id="PF13649"/>
    </source>
</evidence>
<dbReference type="GO" id="GO:0008168">
    <property type="term" value="F:methyltransferase activity"/>
    <property type="evidence" value="ECO:0007669"/>
    <property type="project" value="UniProtKB-KW"/>
</dbReference>
<evidence type="ECO:0000313" key="5">
    <source>
        <dbReference type="Proteomes" id="UP001174694"/>
    </source>
</evidence>
<dbReference type="PANTHER" id="PTHR43861:SF1">
    <property type="entry name" value="TRANS-ACONITATE 2-METHYLTRANSFERASE"/>
    <property type="match status" value="1"/>
</dbReference>
<evidence type="ECO:0000256" key="1">
    <source>
        <dbReference type="ARBA" id="ARBA00022603"/>
    </source>
</evidence>
<organism evidence="4 5">
    <name type="scientific">Pleurostoma richardsiae</name>
    <dbReference type="NCBI Taxonomy" id="41990"/>
    <lineage>
        <taxon>Eukaryota</taxon>
        <taxon>Fungi</taxon>
        <taxon>Dikarya</taxon>
        <taxon>Ascomycota</taxon>
        <taxon>Pezizomycotina</taxon>
        <taxon>Sordariomycetes</taxon>
        <taxon>Sordariomycetidae</taxon>
        <taxon>Calosphaeriales</taxon>
        <taxon>Pleurostomataceae</taxon>
        <taxon>Pleurostoma</taxon>
    </lineage>
</organism>
<dbReference type="AlphaFoldDB" id="A0AA38S6M6"/>